<gene>
    <name evidence="1" type="ORF">NQ317_016774</name>
</gene>
<dbReference type="Proteomes" id="UP001162164">
    <property type="component" value="Unassembled WGS sequence"/>
</dbReference>
<keyword evidence="2" id="KW-1185">Reference proteome</keyword>
<evidence type="ECO:0000313" key="2">
    <source>
        <dbReference type="Proteomes" id="UP001162164"/>
    </source>
</evidence>
<protein>
    <submittedName>
        <fullName evidence="1">Uncharacterized protein</fullName>
    </submittedName>
</protein>
<evidence type="ECO:0000313" key="1">
    <source>
        <dbReference type="EMBL" id="KAJ8970992.1"/>
    </source>
</evidence>
<comment type="caution">
    <text evidence="1">The sequence shown here is derived from an EMBL/GenBank/DDBJ whole genome shotgun (WGS) entry which is preliminary data.</text>
</comment>
<name>A0ABQ9J1W7_9CUCU</name>
<dbReference type="EMBL" id="JAPWTJ010001543">
    <property type="protein sequence ID" value="KAJ8970992.1"/>
    <property type="molecule type" value="Genomic_DNA"/>
</dbReference>
<sequence length="71" mass="8235">MPECSMNFYMSSKLFVCVQPCTPAFDTNRMSTSSKKTITPDRPKYYHHQHLPKSQPNCLLTILGKENIERI</sequence>
<proteinExistence type="predicted"/>
<accession>A0ABQ9J1W7</accession>
<reference evidence="1" key="1">
    <citation type="journal article" date="2023" name="Insect Mol. Biol.">
        <title>Genome sequencing provides insights into the evolution of gene families encoding plant cell wall-degrading enzymes in longhorned beetles.</title>
        <authorList>
            <person name="Shin N.R."/>
            <person name="Okamura Y."/>
            <person name="Kirsch R."/>
            <person name="Pauchet Y."/>
        </authorList>
    </citation>
    <scope>NUCLEOTIDE SEQUENCE</scope>
    <source>
        <strain evidence="1">MMC_N1</strain>
    </source>
</reference>
<organism evidence="1 2">
    <name type="scientific">Molorchus minor</name>
    <dbReference type="NCBI Taxonomy" id="1323400"/>
    <lineage>
        <taxon>Eukaryota</taxon>
        <taxon>Metazoa</taxon>
        <taxon>Ecdysozoa</taxon>
        <taxon>Arthropoda</taxon>
        <taxon>Hexapoda</taxon>
        <taxon>Insecta</taxon>
        <taxon>Pterygota</taxon>
        <taxon>Neoptera</taxon>
        <taxon>Endopterygota</taxon>
        <taxon>Coleoptera</taxon>
        <taxon>Polyphaga</taxon>
        <taxon>Cucujiformia</taxon>
        <taxon>Chrysomeloidea</taxon>
        <taxon>Cerambycidae</taxon>
        <taxon>Lamiinae</taxon>
        <taxon>Monochamini</taxon>
        <taxon>Molorchus</taxon>
    </lineage>
</organism>